<reference evidence="6" key="3">
    <citation type="submission" date="2015-04" db="UniProtKB">
        <authorList>
            <consortium name="EnsemblPlants"/>
        </authorList>
    </citation>
    <scope>IDENTIFICATION</scope>
</reference>
<evidence type="ECO:0000259" key="5">
    <source>
        <dbReference type="Pfam" id="PF03081"/>
    </source>
</evidence>
<evidence type="ECO:0000313" key="7">
    <source>
        <dbReference type="Proteomes" id="UP000032180"/>
    </source>
</evidence>
<dbReference type="GO" id="GO:0005546">
    <property type="term" value="F:phosphatidylinositol-4,5-bisphosphate binding"/>
    <property type="evidence" value="ECO:0007669"/>
    <property type="project" value="InterPro"/>
</dbReference>
<keyword evidence="3" id="KW-0268">Exocytosis</keyword>
<dbReference type="GO" id="GO:0006887">
    <property type="term" value="P:exocytosis"/>
    <property type="evidence" value="ECO:0007669"/>
    <property type="project" value="UniProtKB-KW"/>
</dbReference>
<dbReference type="InterPro" id="IPR004140">
    <property type="entry name" value="Exo70"/>
</dbReference>
<dbReference type="Proteomes" id="UP000032180">
    <property type="component" value="Chromosome 2"/>
</dbReference>
<reference evidence="6 7" key="1">
    <citation type="submission" date="2012-08" db="EMBL/GenBank/DDBJ databases">
        <title>Oryza genome evolution.</title>
        <authorList>
            <person name="Wing R.A."/>
        </authorList>
    </citation>
    <scope>NUCLEOTIDE SEQUENCE</scope>
</reference>
<proteinExistence type="inferred from homology"/>
<feature type="compositionally biased region" description="Low complexity" evidence="4">
    <location>
        <begin position="59"/>
        <end position="68"/>
    </location>
</feature>
<evidence type="ECO:0000256" key="2">
    <source>
        <dbReference type="ARBA" id="ARBA00022448"/>
    </source>
</evidence>
<dbReference type="eggNOG" id="KOG2344">
    <property type="taxonomic scope" value="Eukaryota"/>
</dbReference>
<dbReference type="STRING" id="77586.A0A0D9VH04"/>
<dbReference type="EnsemblPlants" id="LPERR02G16300.1">
    <property type="protein sequence ID" value="LPERR02G16300.1"/>
    <property type="gene ID" value="LPERR02G16300"/>
</dbReference>
<organism evidence="6 7">
    <name type="scientific">Leersia perrieri</name>
    <dbReference type="NCBI Taxonomy" id="77586"/>
    <lineage>
        <taxon>Eukaryota</taxon>
        <taxon>Viridiplantae</taxon>
        <taxon>Streptophyta</taxon>
        <taxon>Embryophyta</taxon>
        <taxon>Tracheophyta</taxon>
        <taxon>Spermatophyta</taxon>
        <taxon>Magnoliopsida</taxon>
        <taxon>Liliopsida</taxon>
        <taxon>Poales</taxon>
        <taxon>Poaceae</taxon>
        <taxon>BOP clade</taxon>
        <taxon>Oryzoideae</taxon>
        <taxon>Oryzeae</taxon>
        <taxon>Oryzinae</taxon>
        <taxon>Leersia</taxon>
    </lineage>
</organism>
<dbReference type="InterPro" id="IPR046364">
    <property type="entry name" value="Exo70_C"/>
</dbReference>
<evidence type="ECO:0000256" key="3">
    <source>
        <dbReference type="RuleBase" id="RU365026"/>
    </source>
</evidence>
<keyword evidence="3" id="KW-0653">Protein transport</keyword>
<dbReference type="AlphaFoldDB" id="A0A0D9VH04"/>
<evidence type="ECO:0000256" key="1">
    <source>
        <dbReference type="ARBA" id="ARBA00006756"/>
    </source>
</evidence>
<dbReference type="GO" id="GO:0015031">
    <property type="term" value="P:protein transport"/>
    <property type="evidence" value="ECO:0007669"/>
    <property type="project" value="UniProtKB-KW"/>
</dbReference>
<protein>
    <recommendedName>
        <fullName evidence="3">Exocyst subunit Exo70 family protein</fullName>
    </recommendedName>
</protein>
<keyword evidence="2 3" id="KW-0813">Transport</keyword>
<comment type="similarity">
    <text evidence="1 3">Belongs to the EXO70 family.</text>
</comment>
<evidence type="ECO:0000256" key="4">
    <source>
        <dbReference type="SAM" id="MobiDB-lite"/>
    </source>
</evidence>
<name>A0A0D9VH04_9ORYZ</name>
<comment type="function">
    <text evidence="3">Component of the exocyst complex.</text>
</comment>
<dbReference type="Gene3D" id="1.20.1280.170">
    <property type="entry name" value="Exocyst complex component Exo70"/>
    <property type="match status" value="1"/>
</dbReference>
<feature type="region of interest" description="Disordered" evidence="4">
    <location>
        <begin position="40"/>
        <end position="70"/>
    </location>
</feature>
<dbReference type="HOGENOM" id="CLU_026956_2_0_1"/>
<feature type="domain" description="Exocyst complex subunit Exo70 C-terminal" evidence="5">
    <location>
        <begin position="160"/>
        <end position="505"/>
    </location>
</feature>
<reference evidence="7" key="2">
    <citation type="submission" date="2013-12" db="EMBL/GenBank/DDBJ databases">
        <authorList>
            <person name="Yu Y."/>
            <person name="Lee S."/>
            <person name="de Baynast K."/>
            <person name="Wissotski M."/>
            <person name="Liu L."/>
            <person name="Talag J."/>
            <person name="Goicoechea J."/>
            <person name="Angelova A."/>
            <person name="Jetty R."/>
            <person name="Kudrna D."/>
            <person name="Golser W."/>
            <person name="Rivera L."/>
            <person name="Zhang J."/>
            <person name="Wing R."/>
        </authorList>
    </citation>
    <scope>NUCLEOTIDE SEQUENCE</scope>
</reference>
<accession>A0A0D9VH04</accession>
<dbReference type="PANTHER" id="PTHR12542">
    <property type="entry name" value="EXOCYST COMPLEX PROTEIN EXO70"/>
    <property type="match status" value="1"/>
</dbReference>
<evidence type="ECO:0000313" key="6">
    <source>
        <dbReference type="EnsemblPlants" id="LPERR02G16300.1"/>
    </source>
</evidence>
<dbReference type="SUPFAM" id="SSF74788">
    <property type="entry name" value="Cullin repeat-like"/>
    <property type="match status" value="1"/>
</dbReference>
<dbReference type="GO" id="GO:0000145">
    <property type="term" value="C:exocyst"/>
    <property type="evidence" value="ECO:0007669"/>
    <property type="project" value="InterPro"/>
</dbReference>
<dbReference type="Gramene" id="LPERR02G16300.1">
    <property type="protein sequence ID" value="LPERR02G16300.1"/>
    <property type="gene ID" value="LPERR02G16300"/>
</dbReference>
<dbReference type="InterPro" id="IPR016159">
    <property type="entry name" value="Cullin_repeat-like_dom_sf"/>
</dbReference>
<feature type="compositionally biased region" description="Low complexity" evidence="4">
    <location>
        <begin position="40"/>
        <end position="51"/>
    </location>
</feature>
<sequence length="525" mass="59685">MARVLELDSSSRTAGFSSLLAPSRGYDYKYLEKIQSLSLVSSGGSSSSSSGTARSNEYGGSMSGSESSGSHHRYYVPSSFLRAGFEVLCVRDITKQMVRDGFVLNLMGEYSRTPGGCPPVLERWFSELDVGWVLLRSSAAREKELDDEGGGGLGDLARRWMRGYAVMVHALAATSTTRVRPLKLQTVAVELASDQLQDDDLRFARFAEASVSRMLAFAAALAACNTWRCPMDKLLHLMQLHSCIPDQSGILMTSLEQEAGRLVDSEEMQSLFNKMDHVVSSTGGNLATAIWRMAKKAEAVTPVLSGYTDSWETFPRNAEIHEVTRLIVKYARLFWENQSVLENILCSYYSNDEPEDHQTQYLTTLIVQMITNLERHLEKKSESFSDSSLRYMFLLNNSYFIHDQFLATTYSLAWKAIIKNYEQYQESYMLLSWEHVLYCLHDKMPLWFPKYSSPLARFDSEFQKTCRHQKMWKVPCPKLRKTLREDIIGKVIAGLKKYLQDHPEQEKCCSDHQDIKDMVNELFEG</sequence>
<dbReference type="PANTHER" id="PTHR12542:SF40">
    <property type="entry name" value="EXOCYST SUBUNIT EXO70 FAMILY PROTEIN"/>
    <property type="match status" value="1"/>
</dbReference>
<dbReference type="Pfam" id="PF03081">
    <property type="entry name" value="Exo70_C"/>
    <property type="match status" value="1"/>
</dbReference>
<keyword evidence="7" id="KW-1185">Reference proteome</keyword>